<feature type="transmembrane region" description="Helical" evidence="5">
    <location>
        <begin position="235"/>
        <end position="256"/>
    </location>
</feature>
<dbReference type="GO" id="GO:0016020">
    <property type="term" value="C:membrane"/>
    <property type="evidence" value="ECO:0007669"/>
    <property type="project" value="UniProtKB-SubCell"/>
</dbReference>
<keyword evidence="3 5" id="KW-1133">Transmembrane helix</keyword>
<comment type="subcellular location">
    <subcellularLocation>
        <location evidence="1">Membrane</location>
        <topology evidence="1">Multi-pass membrane protein</topology>
    </subcellularLocation>
</comment>
<proteinExistence type="predicted"/>
<accession>A0A0C6P3X0</accession>
<dbReference type="EMBL" id="HE965806">
    <property type="protein sequence ID" value="CCJ52958.1"/>
    <property type="molecule type" value="Genomic_DNA"/>
</dbReference>
<dbReference type="GO" id="GO:0005385">
    <property type="term" value="F:zinc ion transmembrane transporter activity"/>
    <property type="evidence" value="ECO:0007669"/>
    <property type="project" value="TreeGrafter"/>
</dbReference>
<feature type="transmembrane region" description="Helical" evidence="5">
    <location>
        <begin position="202"/>
        <end position="223"/>
    </location>
</feature>
<feature type="transmembrane region" description="Helical" evidence="5">
    <location>
        <begin position="174"/>
        <end position="196"/>
    </location>
</feature>
<evidence type="ECO:0000313" key="7">
    <source>
        <dbReference type="Proteomes" id="UP000007564"/>
    </source>
</evidence>
<name>A0A0C6P3X0_BORBO</name>
<evidence type="ECO:0000256" key="2">
    <source>
        <dbReference type="ARBA" id="ARBA00022692"/>
    </source>
</evidence>
<dbReference type="HOGENOM" id="CLU_015114_0_5_4"/>
<reference evidence="6 7" key="1">
    <citation type="journal article" date="2012" name="BMC Genomics">
        <title>Comparative genomics of the classical Bordetella subspecies: the evolution and exchange of virulence-associated diversity amongst closely related pathogens.</title>
        <authorList>
            <person name="Park J."/>
            <person name="Zhang Y."/>
            <person name="Buboltz A.M."/>
            <person name="Zhang X."/>
            <person name="Schuster S.C."/>
            <person name="Ahuja U."/>
            <person name="Liu M."/>
            <person name="Miller J.F."/>
            <person name="Sebaihia M."/>
            <person name="Bentley S.D."/>
            <person name="Parkhill J."/>
            <person name="Harvill E.T."/>
        </authorList>
    </citation>
    <scope>NUCLEOTIDE SEQUENCE [LARGE SCALE GENOMIC DNA]</scope>
    <source>
        <strain evidence="6 7">253</strain>
    </source>
</reference>
<dbReference type="PANTHER" id="PTHR16950">
    <property type="entry name" value="ZINC TRANSPORTER SLC39A7 HISTIDINE-RICH MEMBRANE PROTEIN KE4"/>
    <property type="match status" value="1"/>
</dbReference>
<dbReference type="Pfam" id="PF02535">
    <property type="entry name" value="Zip"/>
    <property type="match status" value="1"/>
</dbReference>
<evidence type="ECO:0000256" key="1">
    <source>
        <dbReference type="ARBA" id="ARBA00004141"/>
    </source>
</evidence>
<dbReference type="KEGG" id="bbh:BN112_1040"/>
<feature type="transmembrane region" description="Helical" evidence="5">
    <location>
        <begin position="64"/>
        <end position="81"/>
    </location>
</feature>
<dbReference type="OrthoDB" id="9806593at2"/>
<organism evidence="6 7">
    <name type="scientific">Bordetella bronchiseptica 253</name>
    <dbReference type="NCBI Taxonomy" id="568707"/>
    <lineage>
        <taxon>Bacteria</taxon>
        <taxon>Pseudomonadati</taxon>
        <taxon>Pseudomonadota</taxon>
        <taxon>Betaproteobacteria</taxon>
        <taxon>Burkholderiales</taxon>
        <taxon>Alcaligenaceae</taxon>
        <taxon>Bordetella</taxon>
    </lineage>
</organism>
<evidence type="ECO:0000256" key="4">
    <source>
        <dbReference type="ARBA" id="ARBA00023136"/>
    </source>
</evidence>
<feature type="transmembrane region" description="Helical" evidence="5">
    <location>
        <begin position="6"/>
        <end position="26"/>
    </location>
</feature>
<sequence length="278" mass="29739">MLLLWILLATIAGGLIAVSIASWLAYRVFAKYLHHMVSLSVGVLLSVALLHLLPEAFETAHADARALFALMLAGLIGFFVLEKIALLRHSHHHEGDGHHHHKGHDRHEAGRGGVLILVGSSLHNLADGVLVAAAFLTDPMLGVLTAASIIVHEVPHKLGDFVVLLNAGLARGRAFSLILFTSLCTAAGGVVGYFVLQEAQAAVPYVLVVAASSFLYISVADLMPQMHERVSLADAVPQLLLVGAGVLLIYGVTSFMHHEHDPAHEHGQHAIEAADHRH</sequence>
<dbReference type="GeneID" id="93203639"/>
<dbReference type="Proteomes" id="UP000007564">
    <property type="component" value="Chromosome"/>
</dbReference>
<keyword evidence="2 5" id="KW-0812">Transmembrane</keyword>
<protein>
    <submittedName>
        <fullName evidence="6">Putative membrane protein</fullName>
    </submittedName>
</protein>
<keyword evidence="4 5" id="KW-0472">Membrane</keyword>
<dbReference type="RefSeq" id="WP_003810564.1">
    <property type="nucleotide sequence ID" value="NC_019382.1"/>
</dbReference>
<dbReference type="GO" id="GO:0006882">
    <property type="term" value="P:intracellular zinc ion homeostasis"/>
    <property type="evidence" value="ECO:0007669"/>
    <property type="project" value="TreeGrafter"/>
</dbReference>
<dbReference type="InterPro" id="IPR003689">
    <property type="entry name" value="ZIP"/>
</dbReference>
<dbReference type="PANTHER" id="PTHR16950:SF16">
    <property type="entry name" value="ZINC TRANSPORTER ZIP13"/>
    <property type="match status" value="1"/>
</dbReference>
<evidence type="ECO:0000256" key="5">
    <source>
        <dbReference type="SAM" id="Phobius"/>
    </source>
</evidence>
<evidence type="ECO:0000313" key="6">
    <source>
        <dbReference type="EMBL" id="CCJ52958.1"/>
    </source>
</evidence>
<gene>
    <name evidence="6" type="ORF">BN112_1040</name>
</gene>
<feature type="transmembrane region" description="Helical" evidence="5">
    <location>
        <begin position="33"/>
        <end position="52"/>
    </location>
</feature>
<evidence type="ECO:0000256" key="3">
    <source>
        <dbReference type="ARBA" id="ARBA00022989"/>
    </source>
</evidence>
<dbReference type="AlphaFoldDB" id="A0A0C6P3X0"/>